<organism evidence="2 3">
    <name type="scientific">Faecalibacterium prausnitzii</name>
    <dbReference type="NCBI Taxonomy" id="853"/>
    <lineage>
        <taxon>Bacteria</taxon>
        <taxon>Bacillati</taxon>
        <taxon>Bacillota</taxon>
        <taxon>Clostridia</taxon>
        <taxon>Eubacteriales</taxon>
        <taxon>Oscillospiraceae</taxon>
        <taxon>Faecalibacterium</taxon>
    </lineage>
</organism>
<feature type="transmembrane region" description="Helical" evidence="1">
    <location>
        <begin position="30"/>
        <end position="52"/>
    </location>
</feature>
<keyword evidence="1" id="KW-1133">Transmembrane helix</keyword>
<keyword evidence="3" id="KW-1185">Reference proteome</keyword>
<evidence type="ECO:0000313" key="3">
    <source>
        <dbReference type="Proteomes" id="UP000406184"/>
    </source>
</evidence>
<reference evidence="2 3" key="1">
    <citation type="submission" date="2019-07" db="EMBL/GenBank/DDBJ databases">
        <authorList>
            <person name="Hibberd C M."/>
            <person name="Gehrig L. J."/>
            <person name="Chang H.-W."/>
            <person name="Venkatesh S."/>
        </authorList>
    </citation>
    <scope>NUCLEOTIDE SEQUENCE [LARGE SCALE GENOMIC DNA]</scope>
    <source>
        <strain evidence="2">Faecalibacterium_prausnitzii_JG_BgPS064</strain>
    </source>
</reference>
<accession>A0A564STZ4</accession>
<dbReference type="EMBL" id="CABHMY010000087">
    <property type="protein sequence ID" value="VUW98511.1"/>
    <property type="molecule type" value="Genomic_DNA"/>
</dbReference>
<protein>
    <submittedName>
        <fullName evidence="2">Uncharacterized protein</fullName>
    </submittedName>
</protein>
<evidence type="ECO:0000313" key="2">
    <source>
        <dbReference type="EMBL" id="VUW98511.1"/>
    </source>
</evidence>
<dbReference type="AlphaFoldDB" id="A0A564STZ4"/>
<dbReference type="Proteomes" id="UP000406184">
    <property type="component" value="Unassembled WGS sequence"/>
</dbReference>
<keyword evidence="1" id="KW-0472">Membrane</keyword>
<sequence>MQYTRNTTMTKTDRDTLRSLHGRKKWEHIWAYYKLPIAIVLIVVYILGYTAYRHVAKKEDVLYLGLVNITAGSDLTEQLTTGFAEAQGLTKKQQVDLLSGLLLSESEHAEEQYVYASEMKLLGAVSAQRLDVVLMDEYARDRLLADDYFLDLRTLDASFRALSGLNAGGTVLDISDTPFVRQAGFSGRVYLGVVQNAPHPERAAAYIHYLFQR</sequence>
<name>A0A564STZ4_9FIRM</name>
<gene>
    <name evidence="2" type="ORF">FPPS064S07_02465</name>
</gene>
<evidence type="ECO:0000256" key="1">
    <source>
        <dbReference type="SAM" id="Phobius"/>
    </source>
</evidence>
<keyword evidence="1" id="KW-0812">Transmembrane</keyword>
<proteinExistence type="predicted"/>